<evidence type="ECO:0000256" key="1">
    <source>
        <dbReference type="SAM" id="SignalP"/>
    </source>
</evidence>
<feature type="chain" id="PRO_5045954897" description="Ig-like domain-containing protein" evidence="1">
    <location>
        <begin position="19"/>
        <end position="561"/>
    </location>
</feature>
<protein>
    <recommendedName>
        <fullName evidence="4">Ig-like domain-containing protein</fullName>
    </recommendedName>
</protein>
<organism evidence="2 3">
    <name type="scientific">Chryseobacterium tagetis</name>
    <dbReference type="NCBI Taxonomy" id="2801334"/>
    <lineage>
        <taxon>Bacteria</taxon>
        <taxon>Pseudomonadati</taxon>
        <taxon>Bacteroidota</taxon>
        <taxon>Flavobacteriia</taxon>
        <taxon>Flavobacteriales</taxon>
        <taxon>Weeksellaceae</taxon>
        <taxon>Chryseobacterium group</taxon>
        <taxon>Chryseobacterium</taxon>
    </lineage>
</organism>
<accession>A0ABS7ZWL6</accession>
<feature type="signal peptide" evidence="1">
    <location>
        <begin position="1"/>
        <end position="18"/>
    </location>
</feature>
<reference evidence="2 3" key="1">
    <citation type="submission" date="2021-09" db="EMBL/GenBank/DDBJ databases">
        <title>Genome sequencing and assembly of Chryseobacterium sp. RG1.</title>
        <authorList>
            <person name="Chhetri G."/>
        </authorList>
    </citation>
    <scope>NUCLEOTIDE SEQUENCE [LARGE SCALE GENOMIC DNA]</scope>
    <source>
        <strain evidence="2 3">RG1</strain>
    </source>
</reference>
<keyword evidence="1" id="KW-0732">Signal</keyword>
<proteinExistence type="predicted"/>
<gene>
    <name evidence="2" type="ORF">JI747_002970</name>
</gene>
<evidence type="ECO:0000313" key="3">
    <source>
        <dbReference type="Proteomes" id="UP000618240"/>
    </source>
</evidence>
<dbReference type="RefSeq" id="WP_225686184.1">
    <property type="nucleotide sequence ID" value="NZ_JAERSE020000001.1"/>
</dbReference>
<keyword evidence="3" id="KW-1185">Reference proteome</keyword>
<evidence type="ECO:0000313" key="2">
    <source>
        <dbReference type="EMBL" id="MCA6066124.1"/>
    </source>
</evidence>
<dbReference type="Proteomes" id="UP000618240">
    <property type="component" value="Unassembled WGS sequence"/>
</dbReference>
<name>A0ABS7ZWL6_9FLAO</name>
<sequence>MRKLLLLTLVLMGYALHAQCTGCTITDPSDPNYHFPDNETICFTTNMTFNNPTFGSNVKVCIAPGVTVTFQNNFTGIANAMIYFDVHGSLLFSQAASVVADINVHVFSTGNVSMSSGNGNFTLNGQQNVIVNEGVIEMGVLQFGDNTTNTVDNYGNFTINGNMNMSNSAVTYFRNEGGGLMFLSGNYTNNENSVYINCGSIISGNGFNINGGAILNTGVFATNGDINMSGNSSEIYNFGLFTSNGSMNNAPADAVIYNEGKMSISHYQGGNATFTGPSSSSKKGYIEVLNPIQVNNAVLGPNLDFKLFSGTSNPSTVFMNSNPSFLTNVTFDCASTGSCSAPLVINPGFCPALDGDLPPMAVDDSYTINAGSTSTGIVLDNDFEAYNGPQATIANVIMSQILTSNPNITLNTTDGHVTVAPGTPAGTYTLTYQICQQSDPTNCDTAVDTIIVPGAGTTPCYKPAITAGTILPSNLGITGLGRANSGDTNWPGARKGAWMVLESKTKGFVLNRLSDTQVAAIPAADLKEGMTVYNTTQNCLQINIDGTSTGWKCFNNQTCPD</sequence>
<comment type="caution">
    <text evidence="2">The sequence shown here is derived from an EMBL/GenBank/DDBJ whole genome shotgun (WGS) entry which is preliminary data.</text>
</comment>
<evidence type="ECO:0008006" key="4">
    <source>
        <dbReference type="Google" id="ProtNLM"/>
    </source>
</evidence>
<dbReference type="EMBL" id="JAERSE020000001">
    <property type="protein sequence ID" value="MCA6066124.1"/>
    <property type="molecule type" value="Genomic_DNA"/>
</dbReference>